<dbReference type="InterPro" id="IPR036397">
    <property type="entry name" value="RNaseH_sf"/>
</dbReference>
<dbReference type="InterPro" id="IPR056924">
    <property type="entry name" value="SH3_Tf2-1"/>
</dbReference>
<dbReference type="InterPro" id="IPR050951">
    <property type="entry name" value="Retrovirus_Pol_polyprotein"/>
</dbReference>
<dbReference type="SUPFAM" id="SSF54160">
    <property type="entry name" value="Chromo domain-like"/>
    <property type="match status" value="1"/>
</dbReference>
<dbReference type="PANTHER" id="PTHR37984:SF15">
    <property type="entry name" value="INTEGRASE CATALYTIC DOMAIN-CONTAINING PROTEIN"/>
    <property type="match status" value="1"/>
</dbReference>
<dbReference type="InterPro" id="IPR012337">
    <property type="entry name" value="RNaseH-like_sf"/>
</dbReference>
<dbReference type="PANTHER" id="PTHR37984">
    <property type="entry name" value="PROTEIN CBG26694"/>
    <property type="match status" value="1"/>
</dbReference>
<dbReference type="AlphaFoldDB" id="A0A284S5M5"/>
<keyword evidence="4" id="KW-1185">Reference proteome</keyword>
<dbReference type="Gene3D" id="3.30.420.10">
    <property type="entry name" value="Ribonuclease H-like superfamily/Ribonuclease H"/>
    <property type="match status" value="1"/>
</dbReference>
<organism evidence="3 4">
    <name type="scientific">Armillaria ostoyae</name>
    <name type="common">Armillaria root rot fungus</name>
    <dbReference type="NCBI Taxonomy" id="47428"/>
    <lineage>
        <taxon>Eukaryota</taxon>
        <taxon>Fungi</taxon>
        <taxon>Dikarya</taxon>
        <taxon>Basidiomycota</taxon>
        <taxon>Agaricomycotina</taxon>
        <taxon>Agaricomycetes</taxon>
        <taxon>Agaricomycetidae</taxon>
        <taxon>Agaricales</taxon>
        <taxon>Marasmiineae</taxon>
        <taxon>Physalacriaceae</taxon>
        <taxon>Armillaria</taxon>
    </lineage>
</organism>
<protein>
    <recommendedName>
        <fullName evidence="2">Tf2-1-like SH3-like domain-containing protein</fullName>
    </recommendedName>
</protein>
<dbReference type="OMA" id="WEPHENC"/>
<dbReference type="Pfam" id="PF24626">
    <property type="entry name" value="SH3_Tf2-1"/>
    <property type="match status" value="1"/>
</dbReference>
<dbReference type="OrthoDB" id="3227343at2759"/>
<evidence type="ECO:0000313" key="3">
    <source>
        <dbReference type="EMBL" id="SJL16308.1"/>
    </source>
</evidence>
<feature type="region of interest" description="Disordered" evidence="1">
    <location>
        <begin position="278"/>
        <end position="301"/>
    </location>
</feature>
<name>A0A284S5M5_ARMOS</name>
<evidence type="ECO:0000259" key="2">
    <source>
        <dbReference type="Pfam" id="PF24626"/>
    </source>
</evidence>
<dbReference type="GO" id="GO:0003676">
    <property type="term" value="F:nucleic acid binding"/>
    <property type="evidence" value="ECO:0007669"/>
    <property type="project" value="InterPro"/>
</dbReference>
<sequence>MSTTFHLQTDRLTERMNRSIGQIFRAEIHPDQNDWINWVDLTEFTINVSVSQTTRYAPFELNGGYLPSMIREYRLQEGAPPGIHKFAMQALANLAEAHNAIIEARVFQMHYVNKKRSNNPSLSKGDLVYLLTKNLNLPKGRVRKLCLKYIGPYVIEEAYPEMSNYTLQLPVALQEHRIHPTFHISLLWPHHENNNVLFPNRQQPDPYNFGAADGAEWFVDEIVRHRWSHGQKLEYQVCWSQGDTTWEPHENCNKLQALDRYLELMGVKYPRQLSRRIMDAPQAKTKPGGTPLVPKRRGRKK</sequence>
<dbReference type="InterPro" id="IPR016197">
    <property type="entry name" value="Chromo-like_dom_sf"/>
</dbReference>
<evidence type="ECO:0000256" key="1">
    <source>
        <dbReference type="SAM" id="MobiDB-lite"/>
    </source>
</evidence>
<gene>
    <name evidence="3" type="ORF">ARMOST_19828</name>
</gene>
<dbReference type="SUPFAM" id="SSF53098">
    <property type="entry name" value="Ribonuclease H-like"/>
    <property type="match status" value="1"/>
</dbReference>
<dbReference type="Gene3D" id="2.40.50.40">
    <property type="match status" value="1"/>
</dbReference>
<proteinExistence type="predicted"/>
<feature type="domain" description="Tf2-1-like SH3-like" evidence="2">
    <location>
        <begin position="125"/>
        <end position="190"/>
    </location>
</feature>
<evidence type="ECO:0000313" key="4">
    <source>
        <dbReference type="Proteomes" id="UP000219338"/>
    </source>
</evidence>
<reference evidence="4" key="1">
    <citation type="journal article" date="2017" name="Nat. Ecol. Evol.">
        <title>Genome expansion and lineage-specific genetic innovations in the forest pathogenic fungi Armillaria.</title>
        <authorList>
            <person name="Sipos G."/>
            <person name="Prasanna A.N."/>
            <person name="Walter M.C."/>
            <person name="O'Connor E."/>
            <person name="Balint B."/>
            <person name="Krizsan K."/>
            <person name="Kiss B."/>
            <person name="Hess J."/>
            <person name="Varga T."/>
            <person name="Slot J."/>
            <person name="Riley R."/>
            <person name="Boka B."/>
            <person name="Rigling D."/>
            <person name="Barry K."/>
            <person name="Lee J."/>
            <person name="Mihaltcheva S."/>
            <person name="LaButti K."/>
            <person name="Lipzen A."/>
            <person name="Waldron R."/>
            <person name="Moloney N.M."/>
            <person name="Sperisen C."/>
            <person name="Kredics L."/>
            <person name="Vagvoelgyi C."/>
            <person name="Patrignani A."/>
            <person name="Fitzpatrick D."/>
            <person name="Nagy I."/>
            <person name="Doyle S."/>
            <person name="Anderson J.B."/>
            <person name="Grigoriev I.V."/>
            <person name="Gueldener U."/>
            <person name="Muensterkoetter M."/>
            <person name="Nagy L.G."/>
        </authorList>
    </citation>
    <scope>NUCLEOTIDE SEQUENCE [LARGE SCALE GENOMIC DNA]</scope>
    <source>
        <strain evidence="4">C18/9</strain>
    </source>
</reference>
<dbReference type="CDD" id="cd00024">
    <property type="entry name" value="CD_CSD"/>
    <property type="match status" value="1"/>
</dbReference>
<dbReference type="Proteomes" id="UP000219338">
    <property type="component" value="Unassembled WGS sequence"/>
</dbReference>
<dbReference type="EMBL" id="FUEG01000034">
    <property type="protein sequence ID" value="SJL16308.1"/>
    <property type="molecule type" value="Genomic_DNA"/>
</dbReference>
<accession>A0A284S5M5</accession>